<dbReference type="Proteomes" id="UP000735302">
    <property type="component" value="Unassembled WGS sequence"/>
</dbReference>
<dbReference type="AlphaFoldDB" id="A0AAV4DQU2"/>
<dbReference type="GO" id="GO:0005777">
    <property type="term" value="C:peroxisome"/>
    <property type="evidence" value="ECO:0007669"/>
    <property type="project" value="TreeGrafter"/>
</dbReference>
<dbReference type="Gene3D" id="3.90.226.10">
    <property type="entry name" value="2-enoyl-CoA Hydratase, Chain A, domain 1"/>
    <property type="match status" value="1"/>
</dbReference>
<keyword evidence="1" id="KW-0413">Isomerase</keyword>
<evidence type="ECO:0000313" key="1">
    <source>
        <dbReference type="EMBL" id="GFO46678.1"/>
    </source>
</evidence>
<dbReference type="PANTHER" id="PTHR11941">
    <property type="entry name" value="ENOYL-COA HYDRATASE-RELATED"/>
    <property type="match status" value="1"/>
</dbReference>
<dbReference type="PANTHER" id="PTHR11941:SF75">
    <property type="entry name" value="ENOYL-COA HYDRATASE_ISOMERASE FAMILY PROTEIN"/>
    <property type="match status" value="1"/>
</dbReference>
<dbReference type="SUPFAM" id="SSF52096">
    <property type="entry name" value="ClpP/crotonase"/>
    <property type="match status" value="1"/>
</dbReference>
<sequence>MNVSEHIGKPIKALNGLELHYVGDIAIIVMDCGENRLNLTFVKGFNELMDDIESNSSCKGLITTGKGKFYSNGLDLKWLATQTAEDVKEFIVALQKWLLRLLLFPLPTVAALNGHTFAGGALVAFAHDLRVQNREKGWLCFNEVWINRQFSHFHLLYLRTKLGRAYCDALVLGKRYTAREALNDGLVSATPSSALLLSESIHLLKSLYGNSGYPRESLHLMKADVYRDAVAEQQSEIQKAEITSVTENPFVSKL</sequence>
<name>A0AAV4DQU2_9GAST</name>
<dbReference type="InterPro" id="IPR001753">
    <property type="entry name" value="Enoyl-CoA_hydra/iso"/>
</dbReference>
<keyword evidence="2" id="KW-1185">Reference proteome</keyword>
<dbReference type="GO" id="GO:0006635">
    <property type="term" value="P:fatty acid beta-oxidation"/>
    <property type="evidence" value="ECO:0007669"/>
    <property type="project" value="TreeGrafter"/>
</dbReference>
<dbReference type="EMBL" id="BLXT01008205">
    <property type="protein sequence ID" value="GFO46678.1"/>
    <property type="molecule type" value="Genomic_DNA"/>
</dbReference>
<proteinExistence type="predicted"/>
<organism evidence="1 2">
    <name type="scientific">Plakobranchus ocellatus</name>
    <dbReference type="NCBI Taxonomy" id="259542"/>
    <lineage>
        <taxon>Eukaryota</taxon>
        <taxon>Metazoa</taxon>
        <taxon>Spiralia</taxon>
        <taxon>Lophotrochozoa</taxon>
        <taxon>Mollusca</taxon>
        <taxon>Gastropoda</taxon>
        <taxon>Heterobranchia</taxon>
        <taxon>Euthyneura</taxon>
        <taxon>Panpulmonata</taxon>
        <taxon>Sacoglossa</taxon>
        <taxon>Placobranchoidea</taxon>
        <taxon>Plakobranchidae</taxon>
        <taxon>Plakobranchus</taxon>
    </lineage>
</organism>
<accession>A0AAV4DQU2</accession>
<reference evidence="1 2" key="1">
    <citation type="journal article" date="2021" name="Elife">
        <title>Chloroplast acquisition without the gene transfer in kleptoplastic sea slugs, Plakobranchus ocellatus.</title>
        <authorList>
            <person name="Maeda T."/>
            <person name="Takahashi S."/>
            <person name="Yoshida T."/>
            <person name="Shimamura S."/>
            <person name="Takaki Y."/>
            <person name="Nagai Y."/>
            <person name="Toyoda A."/>
            <person name="Suzuki Y."/>
            <person name="Arimoto A."/>
            <person name="Ishii H."/>
            <person name="Satoh N."/>
            <person name="Nishiyama T."/>
            <person name="Hasebe M."/>
            <person name="Maruyama T."/>
            <person name="Minagawa J."/>
            <person name="Obokata J."/>
            <person name="Shigenobu S."/>
        </authorList>
    </citation>
    <scope>NUCLEOTIDE SEQUENCE [LARGE SCALE GENOMIC DNA]</scope>
</reference>
<dbReference type="CDD" id="cd06558">
    <property type="entry name" value="crotonase-like"/>
    <property type="match status" value="1"/>
</dbReference>
<dbReference type="Pfam" id="PF00378">
    <property type="entry name" value="ECH_1"/>
    <property type="match status" value="1"/>
</dbReference>
<evidence type="ECO:0000313" key="2">
    <source>
        <dbReference type="Proteomes" id="UP000735302"/>
    </source>
</evidence>
<protein>
    <submittedName>
        <fullName evidence="1">Enoyl-coa delta isomerase 3-like</fullName>
    </submittedName>
</protein>
<dbReference type="InterPro" id="IPR029045">
    <property type="entry name" value="ClpP/crotonase-like_dom_sf"/>
</dbReference>
<dbReference type="GO" id="GO:0004165">
    <property type="term" value="F:delta(3)-delta(2)-enoyl-CoA isomerase activity"/>
    <property type="evidence" value="ECO:0007669"/>
    <property type="project" value="TreeGrafter"/>
</dbReference>
<gene>
    <name evidence="1" type="ORF">PoB_007318300</name>
</gene>
<comment type="caution">
    <text evidence="1">The sequence shown here is derived from an EMBL/GenBank/DDBJ whole genome shotgun (WGS) entry which is preliminary data.</text>
</comment>